<sequence length="83" mass="8616">MGILAACALARGAEPSISLKVNLTIPEICTIGPGERTGAEAETPSVTCTHGTPFMLTRMSTEIRAVPLRRTGAGEAGAWTVTF</sequence>
<dbReference type="Proteomes" id="UP000238982">
    <property type="component" value="Unassembled WGS sequence"/>
</dbReference>
<dbReference type="RefSeq" id="WP_105795440.1">
    <property type="nucleotide sequence ID" value="NZ_JAHPLO010000020.1"/>
</dbReference>
<protein>
    <submittedName>
        <fullName evidence="1">Uncharacterized protein</fullName>
    </submittedName>
</protein>
<evidence type="ECO:0000313" key="2">
    <source>
        <dbReference type="Proteomes" id="UP000238982"/>
    </source>
</evidence>
<dbReference type="EMBL" id="PVGH01000033">
    <property type="protein sequence ID" value="PRF64021.1"/>
    <property type="molecule type" value="Genomic_DNA"/>
</dbReference>
<gene>
    <name evidence="1" type="ORF">C6Q15_06580</name>
</gene>
<organism evidence="1 2">
    <name type="scientific">Burkholderia multivorans</name>
    <dbReference type="NCBI Taxonomy" id="87883"/>
    <lineage>
        <taxon>Bacteria</taxon>
        <taxon>Pseudomonadati</taxon>
        <taxon>Pseudomonadota</taxon>
        <taxon>Betaproteobacteria</taxon>
        <taxon>Burkholderiales</taxon>
        <taxon>Burkholderiaceae</taxon>
        <taxon>Burkholderia</taxon>
        <taxon>Burkholderia cepacia complex</taxon>
    </lineage>
</organism>
<comment type="caution">
    <text evidence="1">The sequence shown here is derived from an EMBL/GenBank/DDBJ whole genome shotgun (WGS) entry which is preliminary data.</text>
</comment>
<evidence type="ECO:0000313" key="1">
    <source>
        <dbReference type="EMBL" id="PRF64021.1"/>
    </source>
</evidence>
<reference evidence="1 2" key="1">
    <citation type="submission" date="2018-03" db="EMBL/GenBank/DDBJ databases">
        <authorList>
            <person name="Keele B.F."/>
        </authorList>
    </citation>
    <scope>NUCLEOTIDE SEQUENCE [LARGE SCALE GENOMIC DNA]</scope>
    <source>
        <strain evidence="1 2">AU19729</strain>
    </source>
</reference>
<proteinExistence type="predicted"/>
<accession>A0A2S9MXE8</accession>
<name>A0A2S9MXE8_9BURK</name>
<dbReference type="AlphaFoldDB" id="A0A2S9MXE8"/>